<dbReference type="PIRSF" id="PIRSF000443">
    <property type="entry name" value="Homoser_Ac_trans"/>
    <property type="match status" value="1"/>
</dbReference>
<dbReference type="GO" id="GO:0005737">
    <property type="term" value="C:cytoplasm"/>
    <property type="evidence" value="ECO:0007669"/>
    <property type="project" value="UniProtKB-SubCell"/>
</dbReference>
<comment type="similarity">
    <text evidence="2">Belongs to the AB hydrolase superfamily. MetX family.</text>
</comment>
<dbReference type="InterPro" id="IPR000073">
    <property type="entry name" value="AB_hydrolase_1"/>
</dbReference>
<evidence type="ECO:0000259" key="4">
    <source>
        <dbReference type="Pfam" id="PF00561"/>
    </source>
</evidence>
<name>A0A1M5REF6_9BACI</name>
<accession>A0A1M5REF6</accession>
<dbReference type="PANTHER" id="PTHR32268:SF11">
    <property type="entry name" value="HOMOSERINE O-ACETYLTRANSFERASE"/>
    <property type="match status" value="1"/>
</dbReference>
<evidence type="ECO:0000256" key="2">
    <source>
        <dbReference type="HAMAP-Rule" id="MF_00296"/>
    </source>
</evidence>
<feature type="active site" evidence="3">
    <location>
        <position position="352"/>
    </location>
</feature>
<evidence type="ECO:0000256" key="3">
    <source>
        <dbReference type="PIRSR" id="PIRSR000443-1"/>
    </source>
</evidence>
<dbReference type="GO" id="GO:0004414">
    <property type="term" value="F:homoserine O-acetyltransferase activity"/>
    <property type="evidence" value="ECO:0007669"/>
    <property type="project" value="TreeGrafter"/>
</dbReference>
<gene>
    <name evidence="5" type="ORF">SAMN05421807_105126</name>
</gene>
<dbReference type="PANTHER" id="PTHR32268">
    <property type="entry name" value="HOMOSERINE O-ACETYLTRANSFERASE"/>
    <property type="match status" value="1"/>
</dbReference>
<keyword evidence="6" id="KW-1185">Reference proteome</keyword>
<comment type="subcellular location">
    <subcellularLocation>
        <location evidence="2">Cytoplasm</location>
    </subcellularLocation>
</comment>
<keyword evidence="1 2" id="KW-0808">Transferase</keyword>
<dbReference type="GO" id="GO:0009092">
    <property type="term" value="P:homoserine metabolic process"/>
    <property type="evidence" value="ECO:0007669"/>
    <property type="project" value="TreeGrafter"/>
</dbReference>
<dbReference type="NCBIfam" id="NF005262">
    <property type="entry name" value="PRK06765.1"/>
    <property type="match status" value="1"/>
</dbReference>
<dbReference type="Gene3D" id="1.10.1740.110">
    <property type="match status" value="1"/>
</dbReference>
<comment type="caution">
    <text evidence="2">Lacks conserved residue(s) required for the propagation of feature annotation.</text>
</comment>
<keyword evidence="2" id="KW-0028">Amino-acid biosynthesis</keyword>
<sequence length="372" mass="41846">MDMNHVEKKQFSLDSYTLECGKAIPVTLGYETYGELNEDKSNVVVVAHYFSASSHAAGKYSPEDETSGYWDSLIGPDKAVDTNKFFVISTDNLANVQAYHPKVITTGPRTINPETGQIWGMDFPPFTFRDMAGIQHEFITKQLGIKKLHAVMGASAGGFISLNWAVHYPDMVERVIGVITNPQNPVITSFNVLQHAMRAIELDSNWNNGNYVDDQGPEEGLHLAIQMMNAGAFTPELYEDTYQRNSDEQAPYEYLHMKTGYEQQLYDAVKAGMPVMDASHWYYTCRATMMHDIAHGIGSLEESLDRIQANVLMISCTRDLLQPTIYNRRMVDMLLKLGKEAELVEIESLKGHMAGVLDGHLFSDDIRKMLQK</sequence>
<keyword evidence="2" id="KW-0963">Cytoplasm</keyword>
<feature type="active site" evidence="2 3">
    <location>
        <position position="319"/>
    </location>
</feature>
<dbReference type="InterPro" id="IPR008220">
    <property type="entry name" value="HAT_MetX-like"/>
</dbReference>
<dbReference type="Pfam" id="PF00561">
    <property type="entry name" value="Abhydrolase_1"/>
    <property type="match status" value="1"/>
</dbReference>
<dbReference type="AlphaFoldDB" id="A0A1M5REF6"/>
<dbReference type="InterPro" id="IPR029058">
    <property type="entry name" value="AB_hydrolase_fold"/>
</dbReference>
<evidence type="ECO:0000313" key="5">
    <source>
        <dbReference type="EMBL" id="SHH24631.1"/>
    </source>
</evidence>
<dbReference type="HAMAP" id="MF_00296">
    <property type="entry name" value="MetX_acyltransf"/>
    <property type="match status" value="1"/>
</dbReference>
<dbReference type="EC" id="2.3.1.-" evidence="2"/>
<dbReference type="Gene3D" id="3.40.50.1820">
    <property type="entry name" value="alpha/beta hydrolase"/>
    <property type="match status" value="1"/>
</dbReference>
<evidence type="ECO:0000313" key="6">
    <source>
        <dbReference type="Proteomes" id="UP000184079"/>
    </source>
</evidence>
<dbReference type="SUPFAM" id="SSF53474">
    <property type="entry name" value="alpha/beta-Hydrolases"/>
    <property type="match status" value="1"/>
</dbReference>
<dbReference type="EMBL" id="FQXD01000005">
    <property type="protein sequence ID" value="SHH24631.1"/>
    <property type="molecule type" value="Genomic_DNA"/>
</dbReference>
<feature type="active site" description="Nucleophile" evidence="3">
    <location>
        <position position="155"/>
    </location>
</feature>
<reference evidence="6" key="1">
    <citation type="submission" date="2016-11" db="EMBL/GenBank/DDBJ databases">
        <authorList>
            <person name="Varghese N."/>
            <person name="Submissions S."/>
        </authorList>
    </citation>
    <scope>NUCLEOTIDE SEQUENCE [LARGE SCALE GENOMIC DNA]</scope>
    <source>
        <strain evidence="6">CGMCC 1.6496</strain>
    </source>
</reference>
<evidence type="ECO:0000256" key="1">
    <source>
        <dbReference type="ARBA" id="ARBA00022679"/>
    </source>
</evidence>
<organism evidence="5 6">
    <name type="scientific">Virgibacillus chiguensis</name>
    <dbReference type="NCBI Taxonomy" id="411959"/>
    <lineage>
        <taxon>Bacteria</taxon>
        <taxon>Bacillati</taxon>
        <taxon>Bacillota</taxon>
        <taxon>Bacilli</taxon>
        <taxon>Bacillales</taxon>
        <taxon>Bacillaceae</taxon>
        <taxon>Virgibacillus</taxon>
    </lineage>
</organism>
<keyword evidence="2" id="KW-0012">Acyltransferase</keyword>
<feature type="domain" description="AB hydrolase-1" evidence="4">
    <location>
        <begin position="67"/>
        <end position="246"/>
    </location>
</feature>
<proteinExistence type="inferred from homology"/>
<protein>
    <recommendedName>
        <fullName evidence="2">Probable acyltransferase</fullName>
        <ecNumber evidence="2">2.3.1.-</ecNumber>
    </recommendedName>
</protein>
<dbReference type="GO" id="GO:0009086">
    <property type="term" value="P:methionine biosynthetic process"/>
    <property type="evidence" value="ECO:0007669"/>
    <property type="project" value="TreeGrafter"/>
</dbReference>
<dbReference type="Proteomes" id="UP000184079">
    <property type="component" value="Unassembled WGS sequence"/>
</dbReference>
<comment type="subunit">
    <text evidence="2">Homodimer.</text>
</comment>